<accession>A0A6S7BZW1</accession>
<organism evidence="1 2">
    <name type="scientific">Paraburkholderia ultramafica</name>
    <dbReference type="NCBI Taxonomy" id="1544867"/>
    <lineage>
        <taxon>Bacteria</taxon>
        <taxon>Pseudomonadati</taxon>
        <taxon>Pseudomonadota</taxon>
        <taxon>Betaproteobacteria</taxon>
        <taxon>Burkholderiales</taxon>
        <taxon>Burkholderiaceae</taxon>
        <taxon>Paraburkholderia</taxon>
    </lineage>
</organism>
<reference evidence="1 2" key="1">
    <citation type="submission" date="2020-04" db="EMBL/GenBank/DDBJ databases">
        <authorList>
            <person name="De Canck E."/>
        </authorList>
    </citation>
    <scope>NUCLEOTIDE SEQUENCE [LARGE SCALE GENOMIC DNA]</scope>
    <source>
        <strain evidence="1 2">LMG 28614</strain>
    </source>
</reference>
<name>A0A6S7BZW1_9BURK</name>
<evidence type="ECO:0000313" key="1">
    <source>
        <dbReference type="EMBL" id="CAB3810395.1"/>
    </source>
</evidence>
<evidence type="ECO:0000313" key="2">
    <source>
        <dbReference type="Proteomes" id="UP000494365"/>
    </source>
</evidence>
<dbReference type="AlphaFoldDB" id="A0A6S7BZW1"/>
<dbReference type="EMBL" id="CADIKK010000115">
    <property type="protein sequence ID" value="CAB3810395.1"/>
    <property type="molecule type" value="Genomic_DNA"/>
</dbReference>
<protein>
    <submittedName>
        <fullName evidence="1">Uncharacterized protein</fullName>
    </submittedName>
</protein>
<proteinExistence type="predicted"/>
<keyword evidence="2" id="KW-1185">Reference proteome</keyword>
<gene>
    <name evidence="1" type="ORF">LMG28614_07269</name>
</gene>
<dbReference type="Proteomes" id="UP000494365">
    <property type="component" value="Unassembled WGS sequence"/>
</dbReference>
<sequence length="72" mass="7788">MLLRRVDGLLVELFGIKHAAFDAGDLGPDQCGAIREILGTVFRPDLQLPVMYSQSVQVLLPLLGRCAVAPGR</sequence>